<reference evidence="2 3" key="1">
    <citation type="journal article" date="2018" name="Syst. Appl. Microbiol.">
        <title>Corynebacterium heidelbergense sp. nov., isolated from the preen glands of Egyptian geese (Alopochen aegyptiacus).</title>
        <authorList>
            <person name="Braun M.S."/>
            <person name="Wang E."/>
            <person name="Zimmermann S."/>
            <person name="Wink M."/>
        </authorList>
    </citation>
    <scope>NUCLEOTIDE SEQUENCE [LARGE SCALE GENOMIC DNA]</scope>
    <source>
        <strain evidence="2 3">647</strain>
    </source>
</reference>
<sequence>MDSSDHSTQKSDGHGPELSPGGQVRGSDGQLRPPWAASSELLQEYYDQEWGRFVITEHGLLERLVLEGFQSGLSWSTILRKRRAFRSAFFLFDATRIVAMTDEQKQAALADEGMIRNRLKREALHANARATVALREDPELQALPADSPARTILGGLADRLPAGLPVLLWSFAPAEHQQPGHVEDIPSSSPESVEMAKELRRRGFRFVGPTTCYALMQAVGMVNDRVPN</sequence>
<dbReference type="GO" id="GO:0006284">
    <property type="term" value="P:base-excision repair"/>
    <property type="evidence" value="ECO:0007669"/>
    <property type="project" value="InterPro"/>
</dbReference>
<dbReference type="AlphaFoldDB" id="A0A364V5H0"/>
<protein>
    <submittedName>
        <fullName evidence="2">DNA-3-methyladenine glycosylase I</fullName>
    </submittedName>
</protein>
<dbReference type="GO" id="GO:0008725">
    <property type="term" value="F:DNA-3-methyladenine glycosylase activity"/>
    <property type="evidence" value="ECO:0007669"/>
    <property type="project" value="InterPro"/>
</dbReference>
<name>A0A364V5H0_9CORY</name>
<dbReference type="PANTHER" id="PTHR30037">
    <property type="entry name" value="DNA-3-METHYLADENINE GLYCOSYLASE 1"/>
    <property type="match status" value="1"/>
</dbReference>
<evidence type="ECO:0000313" key="2">
    <source>
        <dbReference type="EMBL" id="RAV31885.1"/>
    </source>
</evidence>
<dbReference type="Proteomes" id="UP000251577">
    <property type="component" value="Unassembled WGS sequence"/>
</dbReference>
<dbReference type="InterPro" id="IPR052891">
    <property type="entry name" value="DNA-3mA_glycosylase"/>
</dbReference>
<feature type="compositionally biased region" description="Basic and acidic residues" evidence="1">
    <location>
        <begin position="1"/>
        <end position="15"/>
    </location>
</feature>
<dbReference type="Pfam" id="PF03352">
    <property type="entry name" value="Adenine_glyco"/>
    <property type="match status" value="2"/>
</dbReference>
<dbReference type="InterPro" id="IPR005019">
    <property type="entry name" value="Adenine_glyco"/>
</dbReference>
<dbReference type="Gene3D" id="1.10.340.30">
    <property type="entry name" value="Hypothetical protein, domain 2"/>
    <property type="match status" value="1"/>
</dbReference>
<dbReference type="EMBL" id="QHCV01000051">
    <property type="protein sequence ID" value="RAV31885.1"/>
    <property type="molecule type" value="Genomic_DNA"/>
</dbReference>
<feature type="region of interest" description="Disordered" evidence="1">
    <location>
        <begin position="1"/>
        <end position="33"/>
    </location>
</feature>
<dbReference type="PANTHER" id="PTHR30037:SF4">
    <property type="entry name" value="DNA-3-METHYLADENINE GLYCOSYLASE I"/>
    <property type="match status" value="1"/>
</dbReference>
<organism evidence="2 3">
    <name type="scientific">Corynebacterium heidelbergense</name>
    <dbReference type="NCBI Taxonomy" id="2055947"/>
    <lineage>
        <taxon>Bacteria</taxon>
        <taxon>Bacillati</taxon>
        <taxon>Actinomycetota</taxon>
        <taxon>Actinomycetes</taxon>
        <taxon>Mycobacteriales</taxon>
        <taxon>Corynebacteriaceae</taxon>
        <taxon>Corynebacterium</taxon>
    </lineage>
</organism>
<dbReference type="InterPro" id="IPR011257">
    <property type="entry name" value="DNA_glycosylase"/>
</dbReference>
<gene>
    <name evidence="2" type="ORF">DLJ54_06005</name>
</gene>
<evidence type="ECO:0000313" key="3">
    <source>
        <dbReference type="Proteomes" id="UP000251577"/>
    </source>
</evidence>
<comment type="caution">
    <text evidence="2">The sequence shown here is derived from an EMBL/GenBank/DDBJ whole genome shotgun (WGS) entry which is preliminary data.</text>
</comment>
<proteinExistence type="predicted"/>
<evidence type="ECO:0000256" key="1">
    <source>
        <dbReference type="SAM" id="MobiDB-lite"/>
    </source>
</evidence>
<dbReference type="SUPFAM" id="SSF48150">
    <property type="entry name" value="DNA-glycosylase"/>
    <property type="match status" value="1"/>
</dbReference>
<keyword evidence="3" id="KW-1185">Reference proteome</keyword>
<accession>A0A364V5H0</accession>
<dbReference type="RefSeq" id="WP_113630869.1">
    <property type="nucleotide sequence ID" value="NZ_QHCV01000051.1"/>
</dbReference>